<sequence length="245" mass="28428">MKVEYRGLFPLQEPLPKKGVENSNLLFVIREVLLEHAMEAPHHVVNLKAVAGQVGCSRELVRTYYDRLYPNSLFPPRMGKVVVLRKYFDPIVLELYREGQSINGIAQIVNVDREVVRNSLKRSGERIPSRREQTEEKRQRIVRLRNIFGMGDLEIVKRTGFPRGVVTRALGDEMKTGKAKRLRKSRRSPEELEAFDAKVESTFEELRETGKKPTYKDVANELNCEVWQIEAALIRNRNRLKETLK</sequence>
<dbReference type="Proteomes" id="UP000178558">
    <property type="component" value="Unassembled WGS sequence"/>
</dbReference>
<reference evidence="1 2" key="1">
    <citation type="journal article" date="2016" name="Nat. Commun.">
        <title>Thousands of microbial genomes shed light on interconnected biogeochemical processes in an aquifer system.</title>
        <authorList>
            <person name="Anantharaman K."/>
            <person name="Brown C.T."/>
            <person name="Hug L.A."/>
            <person name="Sharon I."/>
            <person name="Castelle C.J."/>
            <person name="Probst A.J."/>
            <person name="Thomas B.C."/>
            <person name="Singh A."/>
            <person name="Wilkins M.J."/>
            <person name="Karaoz U."/>
            <person name="Brodie E.L."/>
            <person name="Williams K.H."/>
            <person name="Hubbard S.S."/>
            <person name="Banfield J.F."/>
        </authorList>
    </citation>
    <scope>NUCLEOTIDE SEQUENCE [LARGE SCALE GENOMIC DNA]</scope>
</reference>
<evidence type="ECO:0000313" key="2">
    <source>
        <dbReference type="Proteomes" id="UP000178558"/>
    </source>
</evidence>
<dbReference type="AlphaFoldDB" id="A0A1F7J2U1"/>
<proteinExistence type="predicted"/>
<organism evidence="1 2">
    <name type="scientific">Candidatus Roizmanbacteria bacterium RIFCSPLOWO2_01_FULL_40_42</name>
    <dbReference type="NCBI Taxonomy" id="1802066"/>
    <lineage>
        <taxon>Bacteria</taxon>
        <taxon>Candidatus Roizmaniibacteriota</taxon>
    </lineage>
</organism>
<dbReference type="EMBL" id="MGAQ01000024">
    <property type="protein sequence ID" value="OGK49892.1"/>
    <property type="molecule type" value="Genomic_DNA"/>
</dbReference>
<protein>
    <submittedName>
        <fullName evidence="1">Uncharacterized protein</fullName>
    </submittedName>
</protein>
<evidence type="ECO:0000313" key="1">
    <source>
        <dbReference type="EMBL" id="OGK49892.1"/>
    </source>
</evidence>
<name>A0A1F7J2U1_9BACT</name>
<accession>A0A1F7J2U1</accession>
<comment type="caution">
    <text evidence="1">The sequence shown here is derived from an EMBL/GenBank/DDBJ whole genome shotgun (WGS) entry which is preliminary data.</text>
</comment>
<gene>
    <name evidence="1" type="ORF">A3B50_03860</name>
</gene>